<dbReference type="PANTHER" id="PTHR33050">
    <property type="entry name" value="REVERSE TRANSCRIPTASE DOMAIN-CONTAINING PROTEIN"/>
    <property type="match status" value="1"/>
</dbReference>
<reference evidence="1 2" key="1">
    <citation type="submission" date="2020-10" db="EMBL/GenBank/DDBJ databases">
        <authorList>
            <person name="Sedaghatjoo S."/>
        </authorList>
    </citation>
    <scope>NUCLEOTIDE SEQUENCE [LARGE SCALE GENOMIC DNA]</scope>
    <source>
        <strain evidence="1 2">LLFL</strain>
    </source>
</reference>
<organism evidence="1 2">
    <name type="scientific">Tilletia laevis</name>
    <dbReference type="NCBI Taxonomy" id="157183"/>
    <lineage>
        <taxon>Eukaryota</taxon>
        <taxon>Fungi</taxon>
        <taxon>Dikarya</taxon>
        <taxon>Basidiomycota</taxon>
        <taxon>Ustilaginomycotina</taxon>
        <taxon>Exobasidiomycetes</taxon>
        <taxon>Tilletiales</taxon>
        <taxon>Tilletiaceae</taxon>
        <taxon>Tilletia</taxon>
    </lineage>
</organism>
<feature type="non-terminal residue" evidence="1">
    <location>
        <position position="213"/>
    </location>
</feature>
<protein>
    <submittedName>
        <fullName evidence="1">Uncharacterized protein</fullName>
    </submittedName>
</protein>
<dbReference type="InterPro" id="IPR052055">
    <property type="entry name" value="Hepadnavirus_pol/RT"/>
</dbReference>
<keyword evidence="2" id="KW-1185">Reference proteome</keyword>
<dbReference type="PANTHER" id="PTHR33050:SF7">
    <property type="entry name" value="RIBONUCLEASE H"/>
    <property type="match status" value="1"/>
</dbReference>
<evidence type="ECO:0000313" key="2">
    <source>
        <dbReference type="Proteomes" id="UP000836404"/>
    </source>
</evidence>
<name>A0A9N8QAA3_9BASI</name>
<accession>A0A9N8QAA3</accession>
<sequence>SVLPAVNAHRAGLAARVAACLFWRDGEHELSEDFTRPLRALDGPAAQWTFSFAHVDAFCAPLGVPWSDEKEQGFGFEVTYYGCVFDLPARTIALPERKRAKMRADIQAWLGESSRTHTLASAEALLGLLQFGTHVVPNGRPYLSGLVQFLGMHAAAAARRRAGGQRAAFVPVVSRSFANDLDLLDPGLYTDASGSGAGVVIGDRVAADAFDPA</sequence>
<evidence type="ECO:0000313" key="1">
    <source>
        <dbReference type="EMBL" id="CAD6910106.1"/>
    </source>
</evidence>
<dbReference type="EMBL" id="CAJHJF010001010">
    <property type="protein sequence ID" value="CAD6910106.1"/>
    <property type="molecule type" value="Genomic_DNA"/>
</dbReference>
<dbReference type="AlphaFoldDB" id="A0A9N8QAA3"/>
<proteinExistence type="predicted"/>
<comment type="caution">
    <text evidence="1">The sequence shown here is derived from an EMBL/GenBank/DDBJ whole genome shotgun (WGS) entry which is preliminary data.</text>
</comment>
<dbReference type="Proteomes" id="UP000836404">
    <property type="component" value="Unassembled WGS sequence"/>
</dbReference>
<gene>
    <name evidence="1" type="ORF">JKILLFL_G1108</name>
</gene>